<comment type="caution">
    <text evidence="1">The sequence shown here is derived from an EMBL/GenBank/DDBJ whole genome shotgun (WGS) entry which is preliminary data.</text>
</comment>
<reference evidence="1 2" key="1">
    <citation type="submission" date="2023-06" db="EMBL/GenBank/DDBJ databases">
        <title>Novel species in genus Planococcus.</title>
        <authorList>
            <person name="Ning S."/>
        </authorList>
    </citation>
    <scope>NUCLEOTIDE SEQUENCE [LARGE SCALE GENOMIC DNA]</scope>
    <source>
        <strain evidence="1 2">N064</strain>
    </source>
</reference>
<proteinExistence type="predicted"/>
<sequence>MPAHLIAEQGWSYEELWQGCMLMSIAHAIFVADAPDLAHEISWDGFNYNMNNSQGSRGTITFHPDFFVAGFRNDELSSDSWSAKDYLGQAPEKVVKLAEQETLQYLLDDVDGETLPSITTAIWEDKNQVFSSHSFDEMLVRGGELLEIQCMDLAAAFKACEEEYEFTEEQMTLLKKLFYMKIEQPNEAITLSQCDIDAIGSRNEEGINESKLLFAEIGIEWQRGIYRLEQDKSED</sequence>
<name>A0ABT8MPC2_9BACL</name>
<gene>
    <name evidence="1" type="ORF">QWY15_05385</name>
</gene>
<evidence type="ECO:0000313" key="1">
    <source>
        <dbReference type="EMBL" id="MDN7226726.1"/>
    </source>
</evidence>
<evidence type="ECO:0000313" key="2">
    <source>
        <dbReference type="Proteomes" id="UP001172054"/>
    </source>
</evidence>
<keyword evidence="2" id="KW-1185">Reference proteome</keyword>
<accession>A0ABT8MPC2</accession>
<dbReference type="Proteomes" id="UP001172054">
    <property type="component" value="Unassembled WGS sequence"/>
</dbReference>
<protein>
    <submittedName>
        <fullName evidence="1">Uncharacterized protein</fullName>
    </submittedName>
</protein>
<dbReference type="RefSeq" id="WP_301725674.1">
    <property type="nucleotide sequence ID" value="NZ_JAUJWW010000002.1"/>
</dbReference>
<organism evidence="1 2">
    <name type="scientific">Planococcus liqunii</name>
    <dbReference type="NCBI Taxonomy" id="3058394"/>
    <lineage>
        <taxon>Bacteria</taxon>
        <taxon>Bacillati</taxon>
        <taxon>Bacillota</taxon>
        <taxon>Bacilli</taxon>
        <taxon>Bacillales</taxon>
        <taxon>Caryophanaceae</taxon>
        <taxon>Planococcus</taxon>
    </lineage>
</organism>
<dbReference type="EMBL" id="JAUJWW010000002">
    <property type="protein sequence ID" value="MDN7226726.1"/>
    <property type="molecule type" value="Genomic_DNA"/>
</dbReference>